<proteinExistence type="predicted"/>
<sequence length="191" mass="21208">MNVWKIAFFSLAGLIAVGIVALMLYIDSPGDSEPLPSSERAVTKGSIVSVKASRSDLEALANNYIQKAMKDEPIPVTMIVTNDVVLYSELTVFGRTLPFIMHFDPDILDDGNLMLKQTSMEIGNLNMQPSAVLQVLRDSVKLPEWMIVRPKEEEIFIHLTELEIPGNLQVRAKSVDLANDNIELEVTIPNN</sequence>
<evidence type="ECO:0008006" key="4">
    <source>
        <dbReference type="Google" id="ProtNLM"/>
    </source>
</evidence>
<dbReference type="OrthoDB" id="2412610at2"/>
<reference evidence="2 3" key="1">
    <citation type="submission" date="2019-07" db="EMBL/GenBank/DDBJ databases">
        <title>Whole genome shotgun sequence of Sporosarcina luteola NBRC 105378.</title>
        <authorList>
            <person name="Hosoyama A."/>
            <person name="Uohara A."/>
            <person name="Ohji S."/>
            <person name="Ichikawa N."/>
        </authorList>
    </citation>
    <scope>NUCLEOTIDE SEQUENCE [LARGE SCALE GENOMIC DNA]</scope>
    <source>
        <strain evidence="2 3">NBRC 105378</strain>
    </source>
</reference>
<keyword evidence="1" id="KW-1133">Transmembrane helix</keyword>
<organism evidence="2 3">
    <name type="scientific">Sporosarcina luteola</name>
    <dbReference type="NCBI Taxonomy" id="582850"/>
    <lineage>
        <taxon>Bacteria</taxon>
        <taxon>Bacillati</taxon>
        <taxon>Bacillota</taxon>
        <taxon>Bacilli</taxon>
        <taxon>Bacillales</taxon>
        <taxon>Caryophanaceae</taxon>
        <taxon>Sporosarcina</taxon>
    </lineage>
</organism>
<dbReference type="EMBL" id="BJYL01000012">
    <property type="protein sequence ID" value="GEN82633.1"/>
    <property type="molecule type" value="Genomic_DNA"/>
</dbReference>
<name>A0A511Z5A8_9BACL</name>
<keyword evidence="1" id="KW-0472">Membrane</keyword>
<dbReference type="InterPro" id="IPR018672">
    <property type="entry name" value="DUF2140"/>
</dbReference>
<accession>A0A511Z5A8</accession>
<dbReference type="RefSeq" id="WP_147055848.1">
    <property type="nucleotide sequence ID" value="NZ_BJYL01000012.1"/>
</dbReference>
<evidence type="ECO:0000313" key="3">
    <source>
        <dbReference type="Proteomes" id="UP000321901"/>
    </source>
</evidence>
<dbReference type="Proteomes" id="UP000321901">
    <property type="component" value="Unassembled WGS sequence"/>
</dbReference>
<keyword evidence="1" id="KW-0812">Transmembrane</keyword>
<comment type="caution">
    <text evidence="2">The sequence shown here is derived from an EMBL/GenBank/DDBJ whole genome shotgun (WGS) entry which is preliminary data.</text>
</comment>
<gene>
    <name evidence="2" type="ORF">SLU01_09450</name>
</gene>
<feature type="transmembrane region" description="Helical" evidence="1">
    <location>
        <begin position="6"/>
        <end position="26"/>
    </location>
</feature>
<evidence type="ECO:0000256" key="1">
    <source>
        <dbReference type="SAM" id="Phobius"/>
    </source>
</evidence>
<evidence type="ECO:0000313" key="2">
    <source>
        <dbReference type="EMBL" id="GEN82633.1"/>
    </source>
</evidence>
<protein>
    <recommendedName>
        <fullName evidence="4">DUF2140 domain-containing protein</fullName>
    </recommendedName>
</protein>
<dbReference type="AlphaFoldDB" id="A0A511Z5A8"/>
<dbReference type="Pfam" id="PF09911">
    <property type="entry name" value="DUF2140"/>
    <property type="match status" value="1"/>
</dbReference>
<keyword evidence="3" id="KW-1185">Reference proteome</keyword>